<keyword evidence="9 12" id="KW-0472">Membrane</keyword>
<feature type="domain" description="PLD phosphodiesterase" evidence="14">
    <location>
        <begin position="221"/>
        <end position="248"/>
    </location>
</feature>
<keyword evidence="10 12" id="KW-0594">Phospholipid biosynthesis</keyword>
<feature type="domain" description="PLD phosphodiesterase" evidence="14">
    <location>
        <begin position="398"/>
        <end position="425"/>
    </location>
</feature>
<dbReference type="SMART" id="SM00155">
    <property type="entry name" value="PLDc"/>
    <property type="match status" value="2"/>
</dbReference>
<dbReference type="HAMAP" id="MF_01916">
    <property type="entry name" value="Cardiolipin_synth_Cls"/>
    <property type="match status" value="1"/>
</dbReference>
<evidence type="ECO:0000256" key="13">
    <source>
        <dbReference type="NCBIfam" id="TIGR04265"/>
    </source>
</evidence>
<dbReference type="Gene3D" id="3.30.870.10">
    <property type="entry name" value="Endonuclease Chain A"/>
    <property type="match status" value="2"/>
</dbReference>
<comment type="similarity">
    <text evidence="12">Belongs to the phospholipase D family. Cardiolipin synthase subfamily.</text>
</comment>
<organism evidence="15 16">
    <name type="scientific">Tissierella carlieri</name>
    <dbReference type="NCBI Taxonomy" id="689904"/>
    <lineage>
        <taxon>Bacteria</taxon>
        <taxon>Bacillati</taxon>
        <taxon>Bacillota</taxon>
        <taxon>Tissierellia</taxon>
        <taxon>Tissierellales</taxon>
        <taxon>Tissierellaceae</taxon>
        <taxon>Tissierella</taxon>
    </lineage>
</organism>
<feature type="active site" evidence="12">
    <location>
        <position position="228"/>
    </location>
</feature>
<evidence type="ECO:0000259" key="14">
    <source>
        <dbReference type="PROSITE" id="PS50035"/>
    </source>
</evidence>
<protein>
    <recommendedName>
        <fullName evidence="12 13">Cardiolipin synthase</fullName>
        <shortName evidence="12">CL synthase</shortName>
        <ecNumber evidence="12 13">2.7.8.-</ecNumber>
    </recommendedName>
</protein>
<keyword evidence="16" id="KW-1185">Reference proteome</keyword>
<evidence type="ECO:0000256" key="1">
    <source>
        <dbReference type="ARBA" id="ARBA00004651"/>
    </source>
</evidence>
<proteinExistence type="inferred from homology"/>
<dbReference type="EC" id="2.7.8.-" evidence="12 13"/>
<dbReference type="Pfam" id="PF13396">
    <property type="entry name" value="PLDc_N"/>
    <property type="match status" value="1"/>
</dbReference>
<dbReference type="CDD" id="cd09110">
    <property type="entry name" value="PLDc_CLS_1"/>
    <property type="match status" value="1"/>
</dbReference>
<evidence type="ECO:0000256" key="6">
    <source>
        <dbReference type="ARBA" id="ARBA00022737"/>
    </source>
</evidence>
<dbReference type="CDD" id="cd09112">
    <property type="entry name" value="PLDc_CLS_2"/>
    <property type="match status" value="1"/>
</dbReference>
<dbReference type="InterPro" id="IPR001736">
    <property type="entry name" value="PLipase_D/transphosphatidylase"/>
</dbReference>
<dbReference type="PROSITE" id="PS50035">
    <property type="entry name" value="PLD"/>
    <property type="match status" value="2"/>
</dbReference>
<dbReference type="PANTHER" id="PTHR21248">
    <property type="entry name" value="CARDIOLIPIN SYNTHASE"/>
    <property type="match status" value="1"/>
</dbReference>
<dbReference type="Pfam" id="PF13091">
    <property type="entry name" value="PLDc_2"/>
    <property type="match status" value="2"/>
</dbReference>
<keyword evidence="2 12" id="KW-1003">Cell membrane</keyword>
<name>A0ABT1S940_9FIRM</name>
<feature type="active site" evidence="12">
    <location>
        <position position="410"/>
    </location>
</feature>
<comment type="catalytic activity">
    <reaction evidence="12">
        <text>2 a 1,2-diacyl-sn-glycero-3-phospho-(1'-sn-glycerol) = a cardiolipin + glycerol</text>
        <dbReference type="Rhea" id="RHEA:31451"/>
        <dbReference type="ChEBI" id="CHEBI:17754"/>
        <dbReference type="ChEBI" id="CHEBI:62237"/>
        <dbReference type="ChEBI" id="CHEBI:64716"/>
    </reaction>
</comment>
<evidence type="ECO:0000256" key="4">
    <source>
        <dbReference type="ARBA" id="ARBA00022679"/>
    </source>
</evidence>
<dbReference type="EMBL" id="JANGAC010000004">
    <property type="protein sequence ID" value="MCQ4922979.1"/>
    <property type="molecule type" value="Genomic_DNA"/>
</dbReference>
<evidence type="ECO:0000256" key="9">
    <source>
        <dbReference type="ARBA" id="ARBA00023136"/>
    </source>
</evidence>
<sequence>MDFLFTSYGWVFRNILWLNILFAILLVFFERRNPTSTWLWLMVLTFLPGIGFILYLFIGQDLSKKKLFKTKEEEDYCFRDIVLVQEKQMDKDEYRYRDPNYIKYEDLIKMHLISSESFFTQDNNVEIYFDGEDKFRALLDGIHNAKHYIHLQYYIFKSDGLGKKVIESLCKKAREGVEVKLLVDGMGGRKFSKKYINQLKESGAEFGVFFPPFVPLVSLRINYRNHRKICIIDGREAFVGGFNVGDEYIGLSKKFGYWRDTHIKIKGSAISSLQWRFFLDWRFATGKEITQCQTYLAEEDSLGDTGIQIVSSGPDSKWPSIKDGYLKMISNAREKVYIETPYFIPDDSIFEALKLAGLSGLDVRVMIPCKPDHPFVYWASMSYIGELLQAGVKFYTYEKGFLHSKVVLMDDFVSSIGTANLDIRSFKLNFEVNAFLYDESINLKLTDKFIDDLQYCKEVTLEEYNNRSGIVKIKESFSRLLSPIL</sequence>
<comment type="caution">
    <text evidence="15">The sequence shown here is derived from an EMBL/GenBank/DDBJ whole genome shotgun (WGS) entry which is preliminary data.</text>
</comment>
<evidence type="ECO:0000256" key="3">
    <source>
        <dbReference type="ARBA" id="ARBA00022516"/>
    </source>
</evidence>
<dbReference type="InterPro" id="IPR030874">
    <property type="entry name" value="Cardiolipin_synth_Firmi"/>
</dbReference>
<comment type="function">
    <text evidence="12">Catalyzes the reversible phosphatidyl group transfer from one phosphatidylglycerol molecule to another to form cardiolipin (CL) (diphosphatidylglycerol) and glycerol.</text>
</comment>
<evidence type="ECO:0000256" key="2">
    <source>
        <dbReference type="ARBA" id="ARBA00022475"/>
    </source>
</evidence>
<keyword evidence="7 12" id="KW-1133">Transmembrane helix</keyword>
<accession>A0ABT1S940</accession>
<reference evidence="15 16" key="1">
    <citation type="submission" date="2022-06" db="EMBL/GenBank/DDBJ databases">
        <title>Isolation of gut microbiota from human fecal samples.</title>
        <authorList>
            <person name="Pamer E.G."/>
            <person name="Barat B."/>
            <person name="Waligurski E."/>
            <person name="Medina S."/>
            <person name="Paddock L."/>
            <person name="Mostad J."/>
        </authorList>
    </citation>
    <scope>NUCLEOTIDE SEQUENCE [LARGE SCALE GENOMIC DNA]</scope>
    <source>
        <strain evidence="15 16">DFI.7.95</strain>
    </source>
</reference>
<evidence type="ECO:0000313" key="15">
    <source>
        <dbReference type="EMBL" id="MCQ4922979.1"/>
    </source>
</evidence>
<dbReference type="PANTHER" id="PTHR21248:SF22">
    <property type="entry name" value="PHOSPHOLIPASE D"/>
    <property type="match status" value="1"/>
</dbReference>
<keyword evidence="3 12" id="KW-0444">Lipid biosynthesis</keyword>
<dbReference type="NCBIfam" id="TIGR04265">
    <property type="entry name" value="bac_cardiolipin"/>
    <property type="match status" value="1"/>
</dbReference>
<feature type="active site" evidence="12">
    <location>
        <position position="226"/>
    </location>
</feature>
<evidence type="ECO:0000256" key="5">
    <source>
        <dbReference type="ARBA" id="ARBA00022692"/>
    </source>
</evidence>
<feature type="transmembrane region" description="Helical" evidence="12">
    <location>
        <begin position="38"/>
        <end position="58"/>
    </location>
</feature>
<feature type="active site" evidence="12">
    <location>
        <position position="233"/>
    </location>
</feature>
<comment type="subcellular location">
    <subcellularLocation>
        <location evidence="1 12">Cell membrane</location>
        <topology evidence="1 12">Multi-pass membrane protein</topology>
    </subcellularLocation>
</comment>
<gene>
    <name evidence="15" type="primary">cls</name>
    <name evidence="15" type="ORF">NE686_07790</name>
</gene>
<evidence type="ECO:0000256" key="7">
    <source>
        <dbReference type="ARBA" id="ARBA00022989"/>
    </source>
</evidence>
<keyword evidence="5 12" id="KW-0812">Transmembrane</keyword>
<dbReference type="RefSeq" id="WP_256311057.1">
    <property type="nucleotide sequence ID" value="NZ_JANGAC010000004.1"/>
</dbReference>
<evidence type="ECO:0000256" key="8">
    <source>
        <dbReference type="ARBA" id="ARBA00023098"/>
    </source>
</evidence>
<dbReference type="SUPFAM" id="SSF56024">
    <property type="entry name" value="Phospholipase D/nuclease"/>
    <property type="match status" value="2"/>
</dbReference>
<keyword evidence="6" id="KW-0677">Repeat</keyword>
<dbReference type="InterPro" id="IPR025202">
    <property type="entry name" value="PLD-like_dom"/>
</dbReference>
<feature type="transmembrane region" description="Helical" evidence="12">
    <location>
        <begin position="12"/>
        <end position="29"/>
    </location>
</feature>
<evidence type="ECO:0000256" key="11">
    <source>
        <dbReference type="ARBA" id="ARBA00023264"/>
    </source>
</evidence>
<dbReference type="InterPro" id="IPR027379">
    <property type="entry name" value="CLS_N"/>
</dbReference>
<dbReference type="Proteomes" id="UP001524478">
    <property type="component" value="Unassembled WGS sequence"/>
</dbReference>
<keyword evidence="4 12" id="KW-0808">Transferase</keyword>
<evidence type="ECO:0000256" key="12">
    <source>
        <dbReference type="HAMAP-Rule" id="MF_01916"/>
    </source>
</evidence>
<keyword evidence="11 12" id="KW-1208">Phospholipid metabolism</keyword>
<feature type="active site" evidence="12">
    <location>
        <position position="405"/>
    </location>
</feature>
<evidence type="ECO:0000313" key="16">
    <source>
        <dbReference type="Proteomes" id="UP001524478"/>
    </source>
</evidence>
<dbReference type="InterPro" id="IPR022924">
    <property type="entry name" value="Cardiolipin_synthase"/>
</dbReference>
<evidence type="ECO:0000256" key="10">
    <source>
        <dbReference type="ARBA" id="ARBA00023209"/>
    </source>
</evidence>
<keyword evidence="8 12" id="KW-0443">Lipid metabolism</keyword>
<feature type="active site" evidence="12">
    <location>
        <position position="403"/>
    </location>
</feature>